<reference evidence="8 9" key="1">
    <citation type="submission" date="2015-04" db="EMBL/GenBank/DDBJ databases">
        <authorList>
            <person name="Heijne W.H."/>
            <person name="Fedorova N.D."/>
            <person name="Nierman W.C."/>
            <person name="Vollebregt A.W."/>
            <person name="Zhao Z."/>
            <person name="Wu L."/>
            <person name="Kumar M."/>
            <person name="Stam H."/>
            <person name="van den Berg M.A."/>
            <person name="Pel H.J."/>
        </authorList>
    </citation>
    <scope>NUCLEOTIDE SEQUENCE [LARGE SCALE GENOMIC DNA]</scope>
    <source>
        <strain evidence="8 9">CBS 393.64</strain>
    </source>
</reference>
<dbReference type="Proteomes" id="UP000053958">
    <property type="component" value="Unassembled WGS sequence"/>
</dbReference>
<keyword evidence="4 7" id="KW-1133">Transmembrane helix</keyword>
<evidence type="ECO:0000256" key="6">
    <source>
        <dbReference type="SAM" id="MobiDB-lite"/>
    </source>
</evidence>
<dbReference type="GO" id="GO:0005886">
    <property type="term" value="C:plasma membrane"/>
    <property type="evidence" value="ECO:0007669"/>
    <property type="project" value="TreeGrafter"/>
</dbReference>
<dbReference type="InterPro" id="IPR045225">
    <property type="entry name" value="Uracil/uridine/allantoin_perm"/>
</dbReference>
<sequence>MAEYVRKQVRSFQQTVKDKRKLSGWIIPRQQSSFADEGTWWASSPLLNDSSSRKQDQHRHGRDASRTPDLGSLDHVRLLVLGRAECAGMGSSSRHTRRGSDLVGGLLLRRSQTDISRREAVYCIILGNLVTTIPLVLNGAVGARLHIPFPVAMRSSFGWYFSRFAVVTRMITALFWHAIQTYTGSTAITQCIRAIWPSYLDLPNHLPSSAGITSQQLLSHFIFWSIQFPFLLTPPHKLKWFFVFKAVVVLVSSVAVVIAMTLEAGGTGDIWRQEDAVTGETRSWLILSSMSSITGSWATMATNIPDFTRYLDRPNGVYWQVVFLPAIQIVLGLFGIIATSAAKVVYGRYIWDPVALAGEWQGPSGRAGAFFVGFTWCVAQIGTNLSANVISCANDLTSLFPKYINIRRGVVLTTVTAAWIMVPWKIVSSASSLLTFMSGLGIFLAPISAILGADFWVVKRRRVDVPALYRAHGGYRYNHAGTNWRAVVAFLVSVVPNIPGMAATVNPSLTGKVRGAVKIYSIFYLWGFSSAFAAYCLLSVVFPARETLVRETVSGDAEVFPQEMSDESRSLSTRDPEKKADTSIGVDSV</sequence>
<dbReference type="CDD" id="cd11482">
    <property type="entry name" value="SLC-NCS1sbd_NRT1-like"/>
    <property type="match status" value="1"/>
</dbReference>
<dbReference type="RefSeq" id="XP_013325240.1">
    <property type="nucleotide sequence ID" value="XM_013469786.1"/>
</dbReference>
<name>A0A0F4YLZ7_RASE3</name>
<accession>A0A0F4YLZ7</accession>
<keyword evidence="3 7" id="KW-0812">Transmembrane</keyword>
<evidence type="ECO:0000256" key="7">
    <source>
        <dbReference type="SAM" id="Phobius"/>
    </source>
</evidence>
<feature type="transmembrane region" description="Helical" evidence="7">
    <location>
        <begin position="317"/>
        <end position="338"/>
    </location>
</feature>
<dbReference type="InterPro" id="IPR001248">
    <property type="entry name" value="Pur-cyt_permease"/>
</dbReference>
<keyword evidence="5 7" id="KW-0472">Membrane</keyword>
<feature type="transmembrane region" description="Helical" evidence="7">
    <location>
        <begin position="523"/>
        <end position="542"/>
    </location>
</feature>
<feature type="transmembrane region" description="Helical" evidence="7">
    <location>
        <begin position="433"/>
        <end position="458"/>
    </location>
</feature>
<evidence type="ECO:0000256" key="4">
    <source>
        <dbReference type="ARBA" id="ARBA00022989"/>
    </source>
</evidence>
<dbReference type="Pfam" id="PF02133">
    <property type="entry name" value="Transp_cyt_pur"/>
    <property type="match status" value="1"/>
</dbReference>
<comment type="similarity">
    <text evidence="2">Belongs to the purine-cytosine permease (2.A.39) family.</text>
</comment>
<feature type="compositionally biased region" description="Basic and acidic residues" evidence="6">
    <location>
        <begin position="566"/>
        <end position="581"/>
    </location>
</feature>
<evidence type="ECO:0000313" key="8">
    <source>
        <dbReference type="EMBL" id="KKA18628.1"/>
    </source>
</evidence>
<feature type="region of interest" description="Disordered" evidence="6">
    <location>
        <begin position="48"/>
        <end position="70"/>
    </location>
</feature>
<dbReference type="OrthoDB" id="2018619at2759"/>
<keyword evidence="9" id="KW-1185">Reference proteome</keyword>
<evidence type="ECO:0000256" key="3">
    <source>
        <dbReference type="ARBA" id="ARBA00022692"/>
    </source>
</evidence>
<proteinExistence type="inferred from homology"/>
<evidence type="ECO:0000256" key="1">
    <source>
        <dbReference type="ARBA" id="ARBA00004141"/>
    </source>
</evidence>
<dbReference type="AlphaFoldDB" id="A0A0F4YLZ7"/>
<dbReference type="PANTHER" id="PTHR30618">
    <property type="entry name" value="NCS1 FAMILY PURINE/PYRIMIDINE TRANSPORTER"/>
    <property type="match status" value="1"/>
</dbReference>
<dbReference type="Gene3D" id="1.10.4160.10">
    <property type="entry name" value="Hydantoin permease"/>
    <property type="match status" value="1"/>
</dbReference>
<feature type="transmembrane region" description="Helical" evidence="7">
    <location>
        <begin position="484"/>
        <end position="503"/>
    </location>
</feature>
<feature type="region of interest" description="Disordered" evidence="6">
    <location>
        <begin position="561"/>
        <end position="589"/>
    </location>
</feature>
<dbReference type="GeneID" id="25319702"/>
<feature type="transmembrane region" description="Helical" evidence="7">
    <location>
        <begin position="157"/>
        <end position="176"/>
    </location>
</feature>
<comment type="subcellular location">
    <subcellularLocation>
        <location evidence="1">Membrane</location>
        <topology evidence="1">Multi-pass membrane protein</topology>
    </subcellularLocation>
</comment>
<feature type="transmembrane region" description="Helical" evidence="7">
    <location>
        <begin position="119"/>
        <end position="137"/>
    </location>
</feature>
<evidence type="ECO:0000256" key="5">
    <source>
        <dbReference type="ARBA" id="ARBA00023136"/>
    </source>
</evidence>
<feature type="transmembrane region" description="Helical" evidence="7">
    <location>
        <begin position="409"/>
        <end position="427"/>
    </location>
</feature>
<organism evidence="8 9">
    <name type="scientific">Rasamsonia emersonii (strain ATCC 16479 / CBS 393.64 / IMI 116815)</name>
    <dbReference type="NCBI Taxonomy" id="1408163"/>
    <lineage>
        <taxon>Eukaryota</taxon>
        <taxon>Fungi</taxon>
        <taxon>Dikarya</taxon>
        <taxon>Ascomycota</taxon>
        <taxon>Pezizomycotina</taxon>
        <taxon>Eurotiomycetes</taxon>
        <taxon>Eurotiomycetidae</taxon>
        <taxon>Eurotiales</taxon>
        <taxon>Trichocomaceae</taxon>
        <taxon>Rasamsonia</taxon>
    </lineage>
</organism>
<comment type="caution">
    <text evidence="8">The sequence shown here is derived from an EMBL/GenBank/DDBJ whole genome shotgun (WGS) entry which is preliminary data.</text>
</comment>
<protein>
    <submittedName>
        <fullName evidence="8">Allantoin permease</fullName>
    </submittedName>
</protein>
<gene>
    <name evidence="8" type="ORF">T310_7429</name>
</gene>
<evidence type="ECO:0000256" key="2">
    <source>
        <dbReference type="ARBA" id="ARBA00008974"/>
    </source>
</evidence>
<feature type="transmembrane region" description="Helical" evidence="7">
    <location>
        <begin position="240"/>
        <end position="262"/>
    </location>
</feature>
<dbReference type="EMBL" id="LASV01000435">
    <property type="protein sequence ID" value="KKA18628.1"/>
    <property type="molecule type" value="Genomic_DNA"/>
</dbReference>
<dbReference type="GO" id="GO:0015205">
    <property type="term" value="F:nucleobase transmembrane transporter activity"/>
    <property type="evidence" value="ECO:0007669"/>
    <property type="project" value="TreeGrafter"/>
</dbReference>
<dbReference type="PANTHER" id="PTHR30618:SF0">
    <property type="entry name" value="PURINE-URACIL PERMEASE NCS1"/>
    <property type="match status" value="1"/>
</dbReference>
<evidence type="ECO:0000313" key="9">
    <source>
        <dbReference type="Proteomes" id="UP000053958"/>
    </source>
</evidence>